<dbReference type="RefSeq" id="WP_074825706.1">
    <property type="nucleotide sequence ID" value="NZ_FNTI01000001.1"/>
</dbReference>
<accession>A0A1H5ECI6</accession>
<dbReference type="InterPro" id="IPR001647">
    <property type="entry name" value="HTH_TetR"/>
</dbReference>
<evidence type="ECO:0000256" key="1">
    <source>
        <dbReference type="ARBA" id="ARBA00023125"/>
    </source>
</evidence>
<keyword evidence="1 2" id="KW-0238">DNA-binding</keyword>
<dbReference type="PROSITE" id="PS50977">
    <property type="entry name" value="HTH_TETR_2"/>
    <property type="match status" value="1"/>
</dbReference>
<sequence>MPRIADPELPHRILKAADALWQSGGEDAVTIRGVAAEAATTTPTVYSYYADREALLTALRALAFQRFSAHLAKSRDFQDTCARHLEFGTNHPRDYELLYGRGWMERVKGDAQRGEIERYTTHIVRAGVDESRAAHIAYPVMMMLHGVVMHRLLNKKPSPLGRAIAAACLEACMTLLESARREK</sequence>
<protein>
    <submittedName>
        <fullName evidence="4">Transcriptional regulator, TetR family</fullName>
    </submittedName>
</protein>
<dbReference type="GO" id="GO:0003700">
    <property type="term" value="F:DNA-binding transcription factor activity"/>
    <property type="evidence" value="ECO:0007669"/>
    <property type="project" value="TreeGrafter"/>
</dbReference>
<dbReference type="SUPFAM" id="SSF46689">
    <property type="entry name" value="Homeodomain-like"/>
    <property type="match status" value="1"/>
</dbReference>
<dbReference type="Gene3D" id="1.10.357.10">
    <property type="entry name" value="Tetracycline Repressor, domain 2"/>
    <property type="match status" value="1"/>
</dbReference>
<dbReference type="OrthoDB" id="8222629at2"/>
<evidence type="ECO:0000259" key="3">
    <source>
        <dbReference type="PROSITE" id="PS50977"/>
    </source>
</evidence>
<dbReference type="PANTHER" id="PTHR30055">
    <property type="entry name" value="HTH-TYPE TRANSCRIPTIONAL REGULATOR RUTR"/>
    <property type="match status" value="1"/>
</dbReference>
<organism evidence="4 5">
    <name type="scientific">Bradyrhizobium lablabi</name>
    <dbReference type="NCBI Taxonomy" id="722472"/>
    <lineage>
        <taxon>Bacteria</taxon>
        <taxon>Pseudomonadati</taxon>
        <taxon>Pseudomonadota</taxon>
        <taxon>Alphaproteobacteria</taxon>
        <taxon>Hyphomicrobiales</taxon>
        <taxon>Nitrobacteraceae</taxon>
        <taxon>Bradyrhizobium</taxon>
    </lineage>
</organism>
<feature type="DNA-binding region" description="H-T-H motif" evidence="2">
    <location>
        <begin position="30"/>
        <end position="49"/>
    </location>
</feature>
<dbReference type="Pfam" id="PF00440">
    <property type="entry name" value="TetR_N"/>
    <property type="match status" value="1"/>
</dbReference>
<dbReference type="InterPro" id="IPR050109">
    <property type="entry name" value="HTH-type_TetR-like_transc_reg"/>
</dbReference>
<evidence type="ECO:0000313" key="4">
    <source>
        <dbReference type="EMBL" id="SED88748.1"/>
    </source>
</evidence>
<gene>
    <name evidence="4" type="ORF">SAMN05444171_5537</name>
</gene>
<reference evidence="4 5" key="1">
    <citation type="submission" date="2016-10" db="EMBL/GenBank/DDBJ databases">
        <authorList>
            <person name="de Groot N.N."/>
        </authorList>
    </citation>
    <scope>NUCLEOTIDE SEQUENCE [LARGE SCALE GENOMIC DNA]</scope>
    <source>
        <strain evidence="4 5">GAS522</strain>
    </source>
</reference>
<dbReference type="GO" id="GO:0000976">
    <property type="term" value="F:transcription cis-regulatory region binding"/>
    <property type="evidence" value="ECO:0007669"/>
    <property type="project" value="TreeGrafter"/>
</dbReference>
<evidence type="ECO:0000313" key="5">
    <source>
        <dbReference type="Proteomes" id="UP000183208"/>
    </source>
</evidence>
<proteinExistence type="predicted"/>
<dbReference type="InterPro" id="IPR009057">
    <property type="entry name" value="Homeodomain-like_sf"/>
</dbReference>
<dbReference type="PANTHER" id="PTHR30055:SF220">
    <property type="entry name" value="TETR-FAMILY REGULATORY PROTEIN"/>
    <property type="match status" value="1"/>
</dbReference>
<evidence type="ECO:0000256" key="2">
    <source>
        <dbReference type="PROSITE-ProRule" id="PRU00335"/>
    </source>
</evidence>
<dbReference type="EMBL" id="FNTI01000001">
    <property type="protein sequence ID" value="SED88748.1"/>
    <property type="molecule type" value="Genomic_DNA"/>
</dbReference>
<dbReference type="AlphaFoldDB" id="A0A1H5ECI6"/>
<feature type="domain" description="HTH tetR-type" evidence="3">
    <location>
        <begin position="7"/>
        <end position="67"/>
    </location>
</feature>
<dbReference type="Proteomes" id="UP000183208">
    <property type="component" value="Unassembled WGS sequence"/>
</dbReference>
<name>A0A1H5ECI6_9BRAD</name>